<evidence type="ECO:0000313" key="2">
    <source>
        <dbReference type="Proteomes" id="UP001175228"/>
    </source>
</evidence>
<evidence type="ECO:0000313" key="1">
    <source>
        <dbReference type="EMBL" id="KAK0505200.1"/>
    </source>
</evidence>
<reference evidence="1" key="1">
    <citation type="submission" date="2023-06" db="EMBL/GenBank/DDBJ databases">
        <authorList>
            <consortium name="Lawrence Berkeley National Laboratory"/>
            <person name="Ahrendt S."/>
            <person name="Sahu N."/>
            <person name="Indic B."/>
            <person name="Wong-Bajracharya J."/>
            <person name="Merenyi Z."/>
            <person name="Ke H.-M."/>
            <person name="Monk M."/>
            <person name="Kocsube S."/>
            <person name="Drula E."/>
            <person name="Lipzen A."/>
            <person name="Balint B."/>
            <person name="Henrissat B."/>
            <person name="Andreopoulos B."/>
            <person name="Martin F.M."/>
            <person name="Harder C.B."/>
            <person name="Rigling D."/>
            <person name="Ford K.L."/>
            <person name="Foster G.D."/>
            <person name="Pangilinan J."/>
            <person name="Papanicolaou A."/>
            <person name="Barry K."/>
            <person name="LaButti K."/>
            <person name="Viragh M."/>
            <person name="Koriabine M."/>
            <person name="Yan M."/>
            <person name="Riley R."/>
            <person name="Champramary S."/>
            <person name="Plett K.L."/>
            <person name="Tsai I.J."/>
            <person name="Slot J."/>
            <person name="Sipos G."/>
            <person name="Plett J."/>
            <person name="Nagy L.G."/>
            <person name="Grigoriev I.V."/>
        </authorList>
    </citation>
    <scope>NUCLEOTIDE SEQUENCE</scope>
    <source>
        <strain evidence="1">HWK02</strain>
    </source>
</reference>
<protein>
    <submittedName>
        <fullName evidence="1">Uncharacterized protein</fullName>
    </submittedName>
</protein>
<proteinExistence type="predicted"/>
<sequence length="75" mass="9043">MFSRRLVLRWLRWTSGDWVASAQVPKSFKSQNTRRTSVDIFTWHRQPTRQRLEGSSVRNILYHENRTRLERTALA</sequence>
<name>A0AA39V4F1_9AGAR</name>
<organism evidence="1 2">
    <name type="scientific">Armillaria luteobubalina</name>
    <dbReference type="NCBI Taxonomy" id="153913"/>
    <lineage>
        <taxon>Eukaryota</taxon>
        <taxon>Fungi</taxon>
        <taxon>Dikarya</taxon>
        <taxon>Basidiomycota</taxon>
        <taxon>Agaricomycotina</taxon>
        <taxon>Agaricomycetes</taxon>
        <taxon>Agaricomycetidae</taxon>
        <taxon>Agaricales</taxon>
        <taxon>Marasmiineae</taxon>
        <taxon>Physalacriaceae</taxon>
        <taxon>Armillaria</taxon>
    </lineage>
</organism>
<keyword evidence="2" id="KW-1185">Reference proteome</keyword>
<gene>
    <name evidence="1" type="ORF">EDD18DRAFT_1128073</name>
</gene>
<dbReference type="EMBL" id="JAUEPU010000002">
    <property type="protein sequence ID" value="KAK0505200.1"/>
    <property type="molecule type" value="Genomic_DNA"/>
</dbReference>
<comment type="caution">
    <text evidence="1">The sequence shown here is derived from an EMBL/GenBank/DDBJ whole genome shotgun (WGS) entry which is preliminary data.</text>
</comment>
<accession>A0AA39V4F1</accession>
<dbReference type="Proteomes" id="UP001175228">
    <property type="component" value="Unassembled WGS sequence"/>
</dbReference>
<dbReference type="AlphaFoldDB" id="A0AA39V4F1"/>